<dbReference type="SUPFAM" id="SSF53244">
    <property type="entry name" value="MurD-like peptide ligases, peptide-binding domain"/>
    <property type="match status" value="1"/>
</dbReference>
<evidence type="ECO:0000256" key="2">
    <source>
        <dbReference type="ARBA" id="ARBA00022598"/>
    </source>
</evidence>
<keyword evidence="3" id="KW-0479">Metal-binding</keyword>
<evidence type="ECO:0000256" key="4">
    <source>
        <dbReference type="ARBA" id="ARBA00022741"/>
    </source>
</evidence>
<comment type="similarity">
    <text evidence="1">Belongs to the folylpolyglutamate synthase family.</text>
</comment>
<dbReference type="PATRIC" id="fig|1357400.3.peg.599"/>
<evidence type="ECO:0000256" key="1">
    <source>
        <dbReference type="ARBA" id="ARBA00008276"/>
    </source>
</evidence>
<dbReference type="NCBIfam" id="TIGR01499">
    <property type="entry name" value="folC"/>
    <property type="match status" value="1"/>
</dbReference>
<dbReference type="InterPro" id="IPR013221">
    <property type="entry name" value="Mur_ligase_cen"/>
</dbReference>
<gene>
    <name evidence="8" type="ORF">HMPREF2086_00444</name>
</gene>
<evidence type="ECO:0000256" key="6">
    <source>
        <dbReference type="ARBA" id="ARBA00022842"/>
    </source>
</evidence>
<dbReference type="GO" id="GO:0046654">
    <property type="term" value="P:tetrahydrofolate biosynthetic process"/>
    <property type="evidence" value="ECO:0007669"/>
    <property type="project" value="UniProtKB-UniPathway"/>
</dbReference>
<dbReference type="eggNOG" id="COG0285">
    <property type="taxonomic scope" value="Bacteria"/>
</dbReference>
<dbReference type="Gene3D" id="3.90.190.20">
    <property type="entry name" value="Mur ligase, C-terminal domain"/>
    <property type="match status" value="1"/>
</dbReference>
<dbReference type="GO" id="GO:0005524">
    <property type="term" value="F:ATP binding"/>
    <property type="evidence" value="ECO:0007669"/>
    <property type="project" value="UniProtKB-KW"/>
</dbReference>
<reference evidence="8 9" key="1">
    <citation type="journal article" date="2014" name="Genome Announc.">
        <title>Draft genome sequences of six enterohepatic helicobacter species isolated from humans and one from rhesus macaques.</title>
        <authorList>
            <person name="Shen Z."/>
            <person name="Sheh A."/>
            <person name="Young S.K."/>
            <person name="Abouelliel A."/>
            <person name="Ward D.V."/>
            <person name="Earl A.M."/>
            <person name="Fox J.G."/>
        </authorList>
    </citation>
    <scope>NUCLEOTIDE SEQUENCE [LARGE SCALE GENOMIC DNA]</scope>
    <source>
        <strain evidence="8 9">MIT 99-5501</strain>
    </source>
</reference>
<dbReference type="GO" id="GO:0008841">
    <property type="term" value="F:dihydrofolate synthase activity"/>
    <property type="evidence" value="ECO:0007669"/>
    <property type="project" value="TreeGrafter"/>
</dbReference>
<dbReference type="InterPro" id="IPR036615">
    <property type="entry name" value="Mur_ligase_C_dom_sf"/>
</dbReference>
<dbReference type="Gene3D" id="3.40.1190.10">
    <property type="entry name" value="Mur-like, catalytic domain"/>
    <property type="match status" value="1"/>
</dbReference>
<dbReference type="EMBL" id="AZJI01000001">
    <property type="protein sequence ID" value="ETD25109.1"/>
    <property type="molecule type" value="Genomic_DNA"/>
</dbReference>
<keyword evidence="2" id="KW-0436">Ligase</keyword>
<dbReference type="SUPFAM" id="SSF53623">
    <property type="entry name" value="MurD-like peptide ligases, catalytic domain"/>
    <property type="match status" value="1"/>
</dbReference>
<proteinExistence type="inferred from homology"/>
<evidence type="ECO:0000256" key="3">
    <source>
        <dbReference type="ARBA" id="ARBA00022723"/>
    </source>
</evidence>
<evidence type="ECO:0000313" key="8">
    <source>
        <dbReference type="EMBL" id="ETD25109.1"/>
    </source>
</evidence>
<evidence type="ECO:0000313" key="9">
    <source>
        <dbReference type="Proteomes" id="UP000018731"/>
    </source>
</evidence>
<dbReference type="GO" id="GO:0005737">
    <property type="term" value="C:cytoplasm"/>
    <property type="evidence" value="ECO:0007669"/>
    <property type="project" value="TreeGrafter"/>
</dbReference>
<keyword evidence="9" id="KW-1185">Reference proteome</keyword>
<dbReference type="Pfam" id="PF08245">
    <property type="entry name" value="Mur_ligase_M"/>
    <property type="match status" value="1"/>
</dbReference>
<dbReference type="PANTHER" id="PTHR11136:SF0">
    <property type="entry name" value="DIHYDROFOLATE SYNTHETASE-RELATED"/>
    <property type="match status" value="1"/>
</dbReference>
<dbReference type="PANTHER" id="PTHR11136">
    <property type="entry name" value="FOLYLPOLYGLUTAMATE SYNTHASE-RELATED"/>
    <property type="match status" value="1"/>
</dbReference>
<feature type="domain" description="Mur ligase central" evidence="7">
    <location>
        <begin position="176"/>
        <end position="263"/>
    </location>
</feature>
<keyword evidence="6" id="KW-0460">Magnesium</keyword>
<organism evidence="8 9">
    <name type="scientific">Helicobacter macacae MIT 99-5501</name>
    <dbReference type="NCBI Taxonomy" id="1357400"/>
    <lineage>
        <taxon>Bacteria</taxon>
        <taxon>Pseudomonadati</taxon>
        <taxon>Campylobacterota</taxon>
        <taxon>Epsilonproteobacteria</taxon>
        <taxon>Campylobacterales</taxon>
        <taxon>Helicobacteraceae</taxon>
        <taxon>Helicobacter</taxon>
    </lineage>
</organism>
<comment type="caution">
    <text evidence="8">The sequence shown here is derived from an EMBL/GenBank/DDBJ whole genome shotgun (WGS) entry which is preliminary data.</text>
</comment>
<dbReference type="GO" id="GO:0046872">
    <property type="term" value="F:metal ion binding"/>
    <property type="evidence" value="ECO:0007669"/>
    <property type="project" value="UniProtKB-KW"/>
</dbReference>
<dbReference type="InterPro" id="IPR001645">
    <property type="entry name" value="Folylpolyglutamate_synth"/>
</dbReference>
<dbReference type="UniPathway" id="UPA00077">
    <property type="reaction ID" value="UER00157"/>
</dbReference>
<dbReference type="STRING" id="1357400.HMPREF2086_00444"/>
<dbReference type="AlphaFoldDB" id="V8CCN0"/>
<evidence type="ECO:0000259" key="7">
    <source>
        <dbReference type="Pfam" id="PF08245"/>
    </source>
</evidence>
<sequence length="455" mass="51186">MSDLDRFLEQKGAEYAPFDTKRVHRIYAVLKPHLEELYAQSAKSKKDLKSLIPQGEEQRGFSPQNKPFIIHILGTNGKGSTGRFITLGLAQNGYKVLHFTSPHLFRFNERFYLANIPNSEFSVKSSSAKMDKKDCAKGGNAQKATHRIADDSELENAHLWLQRFPIIEQSSYFEYATFLALYLAKDCDYFVCEAGLGGEFDSTSVLQADLSVFTPISFDHQDMLGNSIESIATTKLKAMSKHTLLASQIYKEVDSIAKSIAKQKGAELTFVENIFDEVDKPTPLEHLARLPENFYEYSQNLAPFLKQNLFVAYRALESIGIGVDFASLTRFDLPARAQYIAPNILIDVGHNAHCAHSILQIVKQKRVILVYNTFFDKDANAILGILKPAIDRLLILEVSHSRILPKDKLINIAQNLGIEYGIFGGVDSMRADKDYVVFGSFSVVKTFMEIYNVAR</sequence>
<dbReference type="Proteomes" id="UP000018731">
    <property type="component" value="Unassembled WGS sequence"/>
</dbReference>
<dbReference type="InterPro" id="IPR036565">
    <property type="entry name" value="Mur-like_cat_sf"/>
</dbReference>
<keyword evidence="5" id="KW-0067">ATP-binding</keyword>
<protein>
    <recommendedName>
        <fullName evidence="7">Mur ligase central domain-containing protein</fullName>
    </recommendedName>
</protein>
<dbReference type="GO" id="GO:0004326">
    <property type="term" value="F:tetrahydrofolylpolyglutamate synthase activity"/>
    <property type="evidence" value="ECO:0007669"/>
    <property type="project" value="InterPro"/>
</dbReference>
<dbReference type="HOGENOM" id="CLU_015869_1_1_7"/>
<name>V8CCN0_9HELI</name>
<accession>V8CCN0</accession>
<evidence type="ECO:0000256" key="5">
    <source>
        <dbReference type="ARBA" id="ARBA00022840"/>
    </source>
</evidence>
<keyword evidence="4" id="KW-0547">Nucleotide-binding</keyword>